<organism evidence="8">
    <name type="scientific">mine drainage metagenome</name>
    <dbReference type="NCBI Taxonomy" id="410659"/>
    <lineage>
        <taxon>unclassified sequences</taxon>
        <taxon>metagenomes</taxon>
        <taxon>ecological metagenomes</taxon>
    </lineage>
</organism>
<dbReference type="InterPro" id="IPR059000">
    <property type="entry name" value="ATPase_P-type_domA"/>
</dbReference>
<evidence type="ECO:0000256" key="1">
    <source>
        <dbReference type="ARBA" id="ARBA00004141"/>
    </source>
</evidence>
<comment type="caution">
    <text evidence="8">The sequence shown here is derived from an EMBL/GenBank/DDBJ whole genome shotgun (WGS) entry which is preliminary data.</text>
</comment>
<evidence type="ECO:0000256" key="5">
    <source>
        <dbReference type="ARBA" id="ARBA00023136"/>
    </source>
</evidence>
<reference evidence="8" key="1">
    <citation type="submission" date="2016-10" db="EMBL/GenBank/DDBJ databases">
        <title>Sequence of Gallionella enrichment culture.</title>
        <authorList>
            <person name="Poehlein A."/>
            <person name="Muehling M."/>
            <person name="Daniel R."/>
        </authorList>
    </citation>
    <scope>NUCLEOTIDE SEQUENCE</scope>
</reference>
<dbReference type="GO" id="GO:0005524">
    <property type="term" value="F:ATP binding"/>
    <property type="evidence" value="ECO:0007669"/>
    <property type="project" value="InterPro"/>
</dbReference>
<keyword evidence="5 6" id="KW-0472">Membrane</keyword>
<dbReference type="Pfam" id="PF00122">
    <property type="entry name" value="E1-E2_ATPase"/>
    <property type="match status" value="1"/>
</dbReference>
<dbReference type="SUPFAM" id="SSF81665">
    <property type="entry name" value="Calcium ATPase, transmembrane domain M"/>
    <property type="match status" value="1"/>
</dbReference>
<dbReference type="Gene3D" id="1.20.1110.10">
    <property type="entry name" value="Calcium-transporting ATPase, transmembrane domain"/>
    <property type="match status" value="1"/>
</dbReference>
<dbReference type="Gene3D" id="3.40.1110.10">
    <property type="entry name" value="Calcium-transporting ATPase, cytoplasmic domain N"/>
    <property type="match status" value="1"/>
</dbReference>
<dbReference type="Gene3D" id="3.40.50.1000">
    <property type="entry name" value="HAD superfamily/HAD-like"/>
    <property type="match status" value="1"/>
</dbReference>
<dbReference type="InterPro" id="IPR018303">
    <property type="entry name" value="ATPase_P-typ_P_site"/>
</dbReference>
<feature type="domain" description="P-type ATPase A" evidence="7">
    <location>
        <begin position="107"/>
        <end position="205"/>
    </location>
</feature>
<comment type="subcellular location">
    <subcellularLocation>
        <location evidence="1">Membrane</location>
        <topology evidence="1">Multi-pass membrane protein</topology>
    </subcellularLocation>
</comment>
<dbReference type="EMBL" id="MLJW01001063">
    <property type="protein sequence ID" value="OIQ80418.1"/>
    <property type="molecule type" value="Genomic_DNA"/>
</dbReference>
<dbReference type="InterPro" id="IPR044492">
    <property type="entry name" value="P_typ_ATPase_HD_dom"/>
</dbReference>
<dbReference type="SUPFAM" id="SSF81653">
    <property type="entry name" value="Calcium ATPase, transduction domain A"/>
    <property type="match status" value="1"/>
</dbReference>
<dbReference type="SFLD" id="SFLDF00027">
    <property type="entry name" value="p-type_atpase"/>
    <property type="match status" value="1"/>
</dbReference>
<dbReference type="SFLD" id="SFLDS00003">
    <property type="entry name" value="Haloacid_Dehalogenase"/>
    <property type="match status" value="1"/>
</dbReference>
<proteinExistence type="predicted"/>
<dbReference type="EC" id="3.6.3.-" evidence="8"/>
<keyword evidence="2 6" id="KW-0812">Transmembrane</keyword>
<dbReference type="PRINTS" id="PR00120">
    <property type="entry name" value="HATPASE"/>
</dbReference>
<dbReference type="InterPro" id="IPR023298">
    <property type="entry name" value="ATPase_P-typ_TM_dom_sf"/>
</dbReference>
<feature type="transmembrane region" description="Helical" evidence="6">
    <location>
        <begin position="782"/>
        <end position="804"/>
    </location>
</feature>
<name>A0A1J5QB55_9ZZZZ</name>
<dbReference type="GO" id="GO:0016887">
    <property type="term" value="F:ATP hydrolysis activity"/>
    <property type="evidence" value="ECO:0007669"/>
    <property type="project" value="InterPro"/>
</dbReference>
<feature type="transmembrane region" description="Helical" evidence="6">
    <location>
        <begin position="223"/>
        <end position="241"/>
    </location>
</feature>
<keyword evidence="3" id="KW-1278">Translocase</keyword>
<feature type="transmembrane region" description="Helical" evidence="6">
    <location>
        <begin position="76"/>
        <end position="94"/>
    </location>
</feature>
<keyword evidence="8" id="KW-0378">Hydrolase</keyword>
<feature type="transmembrane region" description="Helical" evidence="6">
    <location>
        <begin position="663"/>
        <end position="682"/>
    </location>
</feature>
<feature type="transmembrane region" description="Helical" evidence="6">
    <location>
        <begin position="639"/>
        <end position="657"/>
    </location>
</feature>
<dbReference type="SFLD" id="SFLDG00002">
    <property type="entry name" value="C1.7:_P-type_atpase_like"/>
    <property type="match status" value="1"/>
</dbReference>
<gene>
    <name evidence="8" type="primary">ctpF_3</name>
    <name evidence="8" type="ORF">GALL_378280</name>
</gene>
<dbReference type="InterPro" id="IPR023214">
    <property type="entry name" value="HAD_sf"/>
</dbReference>
<keyword evidence="4 6" id="KW-1133">Transmembrane helix</keyword>
<dbReference type="InterPro" id="IPR008250">
    <property type="entry name" value="ATPase_P-typ_transduc_dom_A_sf"/>
</dbReference>
<dbReference type="Pfam" id="PF00702">
    <property type="entry name" value="Hydrolase"/>
    <property type="match status" value="1"/>
</dbReference>
<feature type="transmembrane region" description="Helical" evidence="6">
    <location>
        <begin position="694"/>
        <end position="716"/>
    </location>
</feature>
<evidence type="ECO:0000256" key="2">
    <source>
        <dbReference type="ARBA" id="ARBA00022692"/>
    </source>
</evidence>
<dbReference type="PROSITE" id="PS00154">
    <property type="entry name" value="ATPASE_E1_E2"/>
    <property type="match status" value="1"/>
</dbReference>
<dbReference type="PANTHER" id="PTHR42861">
    <property type="entry name" value="CALCIUM-TRANSPORTING ATPASE"/>
    <property type="match status" value="1"/>
</dbReference>
<feature type="transmembrane region" description="Helical" evidence="6">
    <location>
        <begin position="753"/>
        <end position="776"/>
    </location>
</feature>
<evidence type="ECO:0000256" key="6">
    <source>
        <dbReference type="SAM" id="Phobius"/>
    </source>
</evidence>
<feature type="transmembrane region" description="Helical" evidence="6">
    <location>
        <begin position="261"/>
        <end position="292"/>
    </location>
</feature>
<evidence type="ECO:0000256" key="4">
    <source>
        <dbReference type="ARBA" id="ARBA00022989"/>
    </source>
</evidence>
<dbReference type="InterPro" id="IPR001757">
    <property type="entry name" value="P_typ_ATPase"/>
</dbReference>
<feature type="transmembrane region" description="Helical" evidence="6">
    <location>
        <begin position="52"/>
        <end position="70"/>
    </location>
</feature>
<dbReference type="Gene3D" id="2.70.150.10">
    <property type="entry name" value="Calcium-transporting ATPase, cytoplasmic transduction domain A"/>
    <property type="match status" value="1"/>
</dbReference>
<protein>
    <submittedName>
        <fullName evidence="8">Putative cation-transporting ATPase F</fullName>
        <ecNumber evidence="8">3.6.3.-</ecNumber>
    </submittedName>
</protein>
<dbReference type="NCBIfam" id="TIGR01494">
    <property type="entry name" value="ATPase_P-type"/>
    <property type="match status" value="2"/>
</dbReference>
<evidence type="ECO:0000256" key="3">
    <source>
        <dbReference type="ARBA" id="ARBA00022967"/>
    </source>
</evidence>
<dbReference type="InterPro" id="IPR036412">
    <property type="entry name" value="HAD-like_sf"/>
</dbReference>
<dbReference type="SUPFAM" id="SSF56784">
    <property type="entry name" value="HAD-like"/>
    <property type="match status" value="1"/>
</dbReference>
<feature type="transmembrane region" description="Helical" evidence="6">
    <location>
        <begin position="728"/>
        <end position="746"/>
    </location>
</feature>
<sequence length="817" mass="83462">MTDTASPEPGTPSEGLAGLTAAEAAARVADGRVNSVSTSSSRSIGAILRGNVFTLFNGILGAALVIVLLVGQWQDALFGGVLLVNATIGVLGEYRAKRVLDRLAILNAPDARVVRDGVEVAVDVREVVLDDVLLLAMGDQVPVDATVLRPAGLEIDESLVTGESAAVVKVAGDDVLSGSIVVAGSASARVTHVGADSYANRLTSSARRFSLVRSELRAGINRVLVVVAWIIGPLSVLLMWSQVRAHGGWQAAFADGSWRSAAVSGVAGVVGMVPEGLVLLTSINFALAAVVLARRQVLVQELPAVEVLARVDVLCLDKTGTLTDGSMALDRLEDLAAVPGAREALAAIGGDAGANTTAAAIASGLVGVVPAVVEDAIAFSSARKWSAVGTSTGTWVLGAPTIVLAGTTGEAAVAARDRAAVVAHEGARVLVLCRADGADGADGAGGAGGAESAERGEPVLPDGLVPVTLVVLREHLRPDAAETLAYFRDQGVELTVISGDDPATVGAIATALDLSGTGRAVVGIDAGSLPTEIGALSRVMTTEHVFGRVTPEQKRAMVHALQHAGRTVAMTGDGVNDALALKDADLGIAMGSGAAATKAVARLVLLDGRFSSLPGVVGEGRRVIANMERVANLFLSKTTYAALLVVASVLFVAPYPFQPRHLTLVSALTIGIPAFFLALAPSSQRYLPGFLPRVLRLAVPSGLLMGTVVFVAHAALRSRVTEQEARSAATAVLLCCGLWLIGVLARPWLWWKVVLVGAMAAAGVGGFLVPVVRAFFALHTLTAGSAAVVAATAAVGCAGIEVVGRRRGRGAPLRRPA</sequence>
<evidence type="ECO:0000313" key="8">
    <source>
        <dbReference type="EMBL" id="OIQ80418.1"/>
    </source>
</evidence>
<evidence type="ECO:0000259" key="7">
    <source>
        <dbReference type="Pfam" id="PF00122"/>
    </source>
</evidence>
<accession>A0A1J5QB55</accession>
<dbReference type="InterPro" id="IPR023299">
    <property type="entry name" value="ATPase_P-typ_cyto_dom_N"/>
</dbReference>
<dbReference type="PRINTS" id="PR00119">
    <property type="entry name" value="CATATPASE"/>
</dbReference>
<dbReference type="AlphaFoldDB" id="A0A1J5QB55"/>
<dbReference type="GO" id="GO:0016020">
    <property type="term" value="C:membrane"/>
    <property type="evidence" value="ECO:0007669"/>
    <property type="project" value="UniProtKB-SubCell"/>
</dbReference>